<dbReference type="Gene3D" id="3.40.190.10">
    <property type="entry name" value="Periplasmic binding protein-like II"/>
    <property type="match status" value="2"/>
</dbReference>
<evidence type="ECO:0000256" key="2">
    <source>
        <dbReference type="SAM" id="SignalP"/>
    </source>
</evidence>
<feature type="signal peptide" evidence="2">
    <location>
        <begin position="1"/>
        <end position="25"/>
    </location>
</feature>
<dbReference type="Pfam" id="PF01547">
    <property type="entry name" value="SBP_bac_1"/>
    <property type="match status" value="1"/>
</dbReference>
<feature type="region of interest" description="Disordered" evidence="1">
    <location>
        <begin position="531"/>
        <end position="571"/>
    </location>
</feature>
<dbReference type="SUPFAM" id="SSF63825">
    <property type="entry name" value="YWTD domain"/>
    <property type="match status" value="1"/>
</dbReference>
<name>A0A4R4FIW2_9FIRM</name>
<keyword evidence="4" id="KW-1185">Reference proteome</keyword>
<proteinExistence type="predicted"/>
<evidence type="ECO:0000256" key="1">
    <source>
        <dbReference type="SAM" id="MobiDB-lite"/>
    </source>
</evidence>
<protein>
    <submittedName>
        <fullName evidence="3">Extracellular solute-binding protein</fullName>
    </submittedName>
</protein>
<feature type="compositionally biased region" description="Low complexity" evidence="1">
    <location>
        <begin position="538"/>
        <end position="547"/>
    </location>
</feature>
<dbReference type="SUPFAM" id="SSF53850">
    <property type="entry name" value="Periplasmic binding protein-like II"/>
    <property type="match status" value="1"/>
</dbReference>
<dbReference type="PROSITE" id="PS51257">
    <property type="entry name" value="PROKAR_LIPOPROTEIN"/>
    <property type="match status" value="1"/>
</dbReference>
<dbReference type="InterPro" id="IPR006059">
    <property type="entry name" value="SBP"/>
</dbReference>
<comment type="caution">
    <text evidence="3">The sequence shown here is derived from an EMBL/GenBank/DDBJ whole genome shotgun (WGS) entry which is preliminary data.</text>
</comment>
<evidence type="ECO:0000313" key="4">
    <source>
        <dbReference type="Proteomes" id="UP000295710"/>
    </source>
</evidence>
<gene>
    <name evidence="3" type="ORF">E1963_01670</name>
</gene>
<feature type="chain" id="PRO_5038641510" evidence="2">
    <location>
        <begin position="26"/>
        <end position="738"/>
    </location>
</feature>
<sequence length="738" mass="80038">MEAYTVKIKRMIAILFAVSLVTTGAAGCSAKKDGDGKKEAMGRYVEKQVELPLKEDEEAVALTEDSGNGAVLYSRNMEDGTYKAYRYDGGKFEEEDASWLNSAIKSGGTLSKVVKGDDGSLYALYGDENAMTHIIRKDGSSSQEIGIPDLAVKDSNGIYPLISGMRVDKEGNIFLAVPMNGEVVMYDKGTGGKIRSFQGNQFSGLMAMPIDVRDNRILLAGPDGSGLVCYDTGSGEVAEEIKYADMAEGGILRLGDSDDCILADSKGLHHLTMGGSMAEDLVDSSTSAFGIPQTNIMDLAQMGKGDYTVLLSVQETSGRSTHEMYRYVYDKETKAEPSHTLRVYGLEESAAVRQAIVKYQQKHPDVGIEYKTGNAGEGTGTKADSIRALNTELLSGSGADVIMLDGLPADSYIEKGILADISGVLKEAGKESDMRDNIIKPYKKDGKIYQIPTRYGIPLLIGASSTTEAFKSADALVDYMKDHAWDDVMNQVDKESLMKLLLNMYYEDIIDKNKQIDTKLLARLMETVGKAEDNGDGSVTSSSVWSSDEGQTESDWDVGKFGSPDKKDTLSSKEMKGIQGMMLPYHYLRKEGASPSDVNGIFVPHDIAGINKASKNTDLAEDFVKMLLSEEVQSIDVENGFPVNEQAMEAWIQSVEETPDEEGGGLSITVGEEVITFPHQSEVKSLAEIGKKLTVPVQKDDIIGEMILDGAKTYFDGSRSAEEAAEDIAEKADTYLAE</sequence>
<reference evidence="3 4" key="1">
    <citation type="journal article" date="2016" name="Nat. Microbiol.">
        <title>The Mouse Intestinal Bacterial Collection (miBC) provides host-specific insight into cultured diversity and functional potential of the gut microbiota.</title>
        <authorList>
            <person name="Lagkouvardos I."/>
            <person name="Pukall R."/>
            <person name="Abt B."/>
            <person name="Foesel B.U."/>
            <person name="Meier-Kolthoff J.P."/>
            <person name="Kumar N."/>
            <person name="Bresciani A."/>
            <person name="Martinez I."/>
            <person name="Just S."/>
            <person name="Ziegler C."/>
            <person name="Brugiroux S."/>
            <person name="Garzetti D."/>
            <person name="Wenning M."/>
            <person name="Bui T.P."/>
            <person name="Wang J."/>
            <person name="Hugenholtz F."/>
            <person name="Plugge C.M."/>
            <person name="Peterson D.A."/>
            <person name="Hornef M.W."/>
            <person name="Baines J.F."/>
            <person name="Smidt H."/>
            <person name="Walter J."/>
            <person name="Kristiansen K."/>
            <person name="Nielsen H.B."/>
            <person name="Haller D."/>
            <person name="Overmann J."/>
            <person name="Stecher B."/>
            <person name="Clavel T."/>
        </authorList>
    </citation>
    <scope>NUCLEOTIDE SEQUENCE [LARGE SCALE GENOMIC DNA]</scope>
    <source>
        <strain evidence="3 4">DSM 28560</strain>
    </source>
</reference>
<organism evidence="3 4">
    <name type="scientific">Extibacter muris</name>
    <dbReference type="NCBI Taxonomy" id="1796622"/>
    <lineage>
        <taxon>Bacteria</taxon>
        <taxon>Bacillati</taxon>
        <taxon>Bacillota</taxon>
        <taxon>Clostridia</taxon>
        <taxon>Lachnospirales</taxon>
        <taxon>Lachnospiraceae</taxon>
        <taxon>Extibacter</taxon>
    </lineage>
</organism>
<keyword evidence="2" id="KW-0732">Signal</keyword>
<accession>A0A4R4FIW2</accession>
<dbReference type="EMBL" id="SMMX01000001">
    <property type="protein sequence ID" value="TDA23468.1"/>
    <property type="molecule type" value="Genomic_DNA"/>
</dbReference>
<dbReference type="Proteomes" id="UP000295710">
    <property type="component" value="Unassembled WGS sequence"/>
</dbReference>
<dbReference type="AlphaFoldDB" id="A0A4R4FIW2"/>
<evidence type="ECO:0000313" key="3">
    <source>
        <dbReference type="EMBL" id="TDA23468.1"/>
    </source>
</evidence>